<proteinExistence type="predicted"/>
<protein>
    <submittedName>
        <fullName evidence="2">Ty3/gypsy retrotransposon protein</fullName>
    </submittedName>
</protein>
<name>A0A835CJN8_9FABA</name>
<dbReference type="Proteomes" id="UP000634136">
    <property type="component" value="Unassembled WGS sequence"/>
</dbReference>
<evidence type="ECO:0000313" key="3">
    <source>
        <dbReference type="Proteomes" id="UP000634136"/>
    </source>
</evidence>
<dbReference type="OrthoDB" id="1933597at2759"/>
<feature type="compositionally biased region" description="Polar residues" evidence="1">
    <location>
        <begin position="40"/>
        <end position="58"/>
    </location>
</feature>
<sequence>MASEFKRASMAAQAVSEQRLSHMESTMKNVEALLQRLEVSRSSPQSGDSSNSTGSHPQNPLMRSMKRITIASLHMVSAAYNCLFDYPKAALKDIKQNGSVADYRARFEELATKVLDIPEPWLISFFIAGLDDHLRDELVVAQPMTYFHTISLAKLYEQKFNKNSISKFFATRSSHSRSLLSSAPLALPAPPPKSATAALPFTTVASSSVTTSSVSPAYKKLIAAEIKEKRAKGLCYYCLAKYTVDHKCPAQCYLLISQDELDAL</sequence>
<evidence type="ECO:0000313" key="2">
    <source>
        <dbReference type="EMBL" id="KAF7843766.1"/>
    </source>
</evidence>
<comment type="caution">
    <text evidence="2">The sequence shown here is derived from an EMBL/GenBank/DDBJ whole genome shotgun (WGS) entry which is preliminary data.</text>
</comment>
<keyword evidence="3" id="KW-1185">Reference proteome</keyword>
<dbReference type="EMBL" id="JAAIUW010000001">
    <property type="protein sequence ID" value="KAF7843766.1"/>
    <property type="molecule type" value="Genomic_DNA"/>
</dbReference>
<reference evidence="2" key="1">
    <citation type="submission" date="2020-09" db="EMBL/GenBank/DDBJ databases">
        <title>Genome-Enabled Discovery of Anthraquinone Biosynthesis in Senna tora.</title>
        <authorList>
            <person name="Kang S.-H."/>
            <person name="Pandey R.P."/>
            <person name="Lee C.-M."/>
            <person name="Sim J.-S."/>
            <person name="Jeong J.-T."/>
            <person name="Choi B.-S."/>
            <person name="Jung M."/>
            <person name="Ginzburg D."/>
            <person name="Zhao K."/>
            <person name="Won S.Y."/>
            <person name="Oh T.-J."/>
            <person name="Yu Y."/>
            <person name="Kim N.-H."/>
            <person name="Lee O.R."/>
            <person name="Lee T.-H."/>
            <person name="Bashyal P."/>
            <person name="Kim T.-S."/>
            <person name="Lee W.-H."/>
            <person name="Kawkins C."/>
            <person name="Kim C.-K."/>
            <person name="Kim J.S."/>
            <person name="Ahn B.O."/>
            <person name="Rhee S.Y."/>
            <person name="Sohng J.K."/>
        </authorList>
    </citation>
    <scope>NUCLEOTIDE SEQUENCE</scope>
    <source>
        <tissue evidence="2">Leaf</tissue>
    </source>
</reference>
<accession>A0A835CJN8</accession>
<dbReference type="AlphaFoldDB" id="A0A835CJN8"/>
<organism evidence="2 3">
    <name type="scientific">Senna tora</name>
    <dbReference type="NCBI Taxonomy" id="362788"/>
    <lineage>
        <taxon>Eukaryota</taxon>
        <taxon>Viridiplantae</taxon>
        <taxon>Streptophyta</taxon>
        <taxon>Embryophyta</taxon>
        <taxon>Tracheophyta</taxon>
        <taxon>Spermatophyta</taxon>
        <taxon>Magnoliopsida</taxon>
        <taxon>eudicotyledons</taxon>
        <taxon>Gunneridae</taxon>
        <taxon>Pentapetalae</taxon>
        <taxon>rosids</taxon>
        <taxon>fabids</taxon>
        <taxon>Fabales</taxon>
        <taxon>Fabaceae</taxon>
        <taxon>Caesalpinioideae</taxon>
        <taxon>Cassia clade</taxon>
        <taxon>Senna</taxon>
    </lineage>
</organism>
<gene>
    <name evidence="2" type="ORF">G2W53_000671</name>
</gene>
<evidence type="ECO:0000256" key="1">
    <source>
        <dbReference type="SAM" id="MobiDB-lite"/>
    </source>
</evidence>
<feature type="region of interest" description="Disordered" evidence="1">
    <location>
        <begin position="38"/>
        <end position="61"/>
    </location>
</feature>